<gene>
    <name evidence="7" type="ORF">QBC37DRAFT_422929</name>
</gene>
<dbReference type="InterPro" id="IPR013024">
    <property type="entry name" value="GGCT-like"/>
</dbReference>
<evidence type="ECO:0000259" key="6">
    <source>
        <dbReference type="Pfam" id="PF06094"/>
    </source>
</evidence>
<dbReference type="AlphaFoldDB" id="A0AAN7B7S7"/>
<accession>A0AAN7B7S7</accession>
<protein>
    <recommendedName>
        <fullName evidence="1">gamma-glutamylcyclotransferase</fullName>
        <ecNumber evidence="1">4.3.2.9</ecNumber>
    </recommendedName>
</protein>
<reference evidence="7" key="1">
    <citation type="journal article" date="2023" name="Mol. Phylogenet. Evol.">
        <title>Genome-scale phylogeny and comparative genomics of the fungal order Sordariales.</title>
        <authorList>
            <person name="Hensen N."/>
            <person name="Bonometti L."/>
            <person name="Westerberg I."/>
            <person name="Brannstrom I.O."/>
            <person name="Guillou S."/>
            <person name="Cros-Aarteil S."/>
            <person name="Calhoun S."/>
            <person name="Haridas S."/>
            <person name="Kuo A."/>
            <person name="Mondo S."/>
            <person name="Pangilinan J."/>
            <person name="Riley R."/>
            <person name="LaButti K."/>
            <person name="Andreopoulos B."/>
            <person name="Lipzen A."/>
            <person name="Chen C."/>
            <person name="Yan M."/>
            <person name="Daum C."/>
            <person name="Ng V."/>
            <person name="Clum A."/>
            <person name="Steindorff A."/>
            <person name="Ohm R.A."/>
            <person name="Martin F."/>
            <person name="Silar P."/>
            <person name="Natvig D.O."/>
            <person name="Lalanne C."/>
            <person name="Gautier V."/>
            <person name="Ament-Velasquez S.L."/>
            <person name="Kruys A."/>
            <person name="Hutchinson M.I."/>
            <person name="Powell A.J."/>
            <person name="Barry K."/>
            <person name="Miller A.N."/>
            <person name="Grigoriev I.V."/>
            <person name="Debuchy R."/>
            <person name="Gladieux P."/>
            <person name="Hiltunen Thoren M."/>
            <person name="Johannesson H."/>
        </authorList>
    </citation>
    <scope>NUCLEOTIDE SEQUENCE</scope>
    <source>
        <strain evidence="7">PSN293</strain>
    </source>
</reference>
<dbReference type="PANTHER" id="PTHR12935:SF0">
    <property type="entry name" value="GAMMA-GLUTAMYLCYCLOTRANSFERASE"/>
    <property type="match status" value="1"/>
</dbReference>
<name>A0AAN7B7S7_9PEZI</name>
<evidence type="ECO:0000313" key="7">
    <source>
        <dbReference type="EMBL" id="KAK4213459.1"/>
    </source>
</evidence>
<dbReference type="SUPFAM" id="SSF110857">
    <property type="entry name" value="Gamma-glutamyl cyclotransferase-like"/>
    <property type="match status" value="1"/>
</dbReference>
<evidence type="ECO:0000256" key="3">
    <source>
        <dbReference type="PIRSR" id="PIRSR617939-1"/>
    </source>
</evidence>
<dbReference type="CDD" id="cd06661">
    <property type="entry name" value="GGCT_like"/>
    <property type="match status" value="1"/>
</dbReference>
<comment type="caution">
    <text evidence="7">The sequence shown here is derived from an EMBL/GenBank/DDBJ whole genome shotgun (WGS) entry which is preliminary data.</text>
</comment>
<proteinExistence type="predicted"/>
<reference evidence="7" key="2">
    <citation type="submission" date="2023-05" db="EMBL/GenBank/DDBJ databases">
        <authorList>
            <consortium name="Lawrence Berkeley National Laboratory"/>
            <person name="Steindorff A."/>
            <person name="Hensen N."/>
            <person name="Bonometti L."/>
            <person name="Westerberg I."/>
            <person name="Brannstrom I.O."/>
            <person name="Guillou S."/>
            <person name="Cros-Aarteil S."/>
            <person name="Calhoun S."/>
            <person name="Haridas S."/>
            <person name="Kuo A."/>
            <person name="Mondo S."/>
            <person name="Pangilinan J."/>
            <person name="Riley R."/>
            <person name="Labutti K."/>
            <person name="Andreopoulos B."/>
            <person name="Lipzen A."/>
            <person name="Chen C."/>
            <person name="Yanf M."/>
            <person name="Daum C."/>
            <person name="Ng V."/>
            <person name="Clum A."/>
            <person name="Ohm R."/>
            <person name="Martin F."/>
            <person name="Silar P."/>
            <person name="Natvig D."/>
            <person name="Lalanne C."/>
            <person name="Gautier V."/>
            <person name="Ament-Velasquez S.L."/>
            <person name="Kruys A."/>
            <person name="Hutchinson M.I."/>
            <person name="Powell A.J."/>
            <person name="Barry K."/>
            <person name="Miller A.N."/>
            <person name="Grigoriev I.V."/>
            <person name="Debuchy R."/>
            <person name="Gladieux P."/>
            <person name="Thoren M.H."/>
            <person name="Johannesson H."/>
        </authorList>
    </citation>
    <scope>NUCLEOTIDE SEQUENCE</scope>
    <source>
        <strain evidence="7">PSN293</strain>
    </source>
</reference>
<dbReference type="Gene3D" id="3.10.490.10">
    <property type="entry name" value="Gamma-glutamyl cyclotransferase-like"/>
    <property type="match status" value="1"/>
</dbReference>
<dbReference type="InterPro" id="IPR009288">
    <property type="entry name" value="AIG2-like_dom"/>
</dbReference>
<dbReference type="PANTHER" id="PTHR12935">
    <property type="entry name" value="GAMMA-GLUTAMYLCYCLOTRANSFERASE"/>
    <property type="match status" value="1"/>
</dbReference>
<evidence type="ECO:0000256" key="1">
    <source>
        <dbReference type="ARBA" id="ARBA00012346"/>
    </source>
</evidence>
<dbReference type="InterPro" id="IPR017939">
    <property type="entry name" value="G-Glutamylcylcotransferase"/>
</dbReference>
<feature type="active site" description="Proton acceptor" evidence="3">
    <location>
        <position position="77"/>
    </location>
</feature>
<sequence>MTGCLYFAYGSNLSLTQMAKRCPASFFHGRAVLPDYKWQINQRGFANIIPSPGNCVHGLVYWLSSSSDDEARLDRSEGVHRGCYSKVSLPMIVYPASDEMRTRRIVDRGGAVAVGNSRREKSGRMENNVLVYMSETYVQRGEPREEYIRRINAGIEDGVAMDIPKAFFENVVREYIPERSVPVSLLPQGSRVRSRSAVVEIRAREKEGRDGDEEYYSSDGYRYNSSTQPSRRSKSGGRWRDEVEDPQYDYQGRPLSTQRNNNYSSYYAPVIRTVSPDDDVEWYLKRSRRRSVL</sequence>
<keyword evidence="2" id="KW-0456">Lyase</keyword>
<evidence type="ECO:0000256" key="5">
    <source>
        <dbReference type="SAM" id="MobiDB-lite"/>
    </source>
</evidence>
<organism evidence="7 8">
    <name type="scientific">Rhypophila decipiens</name>
    <dbReference type="NCBI Taxonomy" id="261697"/>
    <lineage>
        <taxon>Eukaryota</taxon>
        <taxon>Fungi</taxon>
        <taxon>Dikarya</taxon>
        <taxon>Ascomycota</taxon>
        <taxon>Pezizomycotina</taxon>
        <taxon>Sordariomycetes</taxon>
        <taxon>Sordariomycetidae</taxon>
        <taxon>Sordariales</taxon>
        <taxon>Naviculisporaceae</taxon>
        <taxon>Rhypophila</taxon>
    </lineage>
</organism>
<dbReference type="GO" id="GO:0003839">
    <property type="term" value="F:gamma-glutamylcyclotransferase activity"/>
    <property type="evidence" value="ECO:0007669"/>
    <property type="project" value="UniProtKB-EC"/>
</dbReference>
<feature type="domain" description="Gamma-glutamylcyclotransferase AIG2-like" evidence="6">
    <location>
        <begin position="6"/>
        <end position="93"/>
    </location>
</feature>
<keyword evidence="8" id="KW-1185">Reference proteome</keyword>
<feature type="binding site" evidence="4">
    <location>
        <begin position="6"/>
        <end position="11"/>
    </location>
    <ligand>
        <name>substrate</name>
    </ligand>
</feature>
<evidence type="ECO:0000256" key="2">
    <source>
        <dbReference type="ARBA" id="ARBA00023239"/>
    </source>
</evidence>
<evidence type="ECO:0000313" key="8">
    <source>
        <dbReference type="Proteomes" id="UP001301769"/>
    </source>
</evidence>
<dbReference type="Pfam" id="PF06094">
    <property type="entry name" value="GGACT"/>
    <property type="match status" value="1"/>
</dbReference>
<dbReference type="InterPro" id="IPR036568">
    <property type="entry name" value="GGCT-like_sf"/>
</dbReference>
<dbReference type="EMBL" id="MU858108">
    <property type="protein sequence ID" value="KAK4213459.1"/>
    <property type="molecule type" value="Genomic_DNA"/>
</dbReference>
<feature type="region of interest" description="Disordered" evidence="5">
    <location>
        <begin position="204"/>
        <end position="242"/>
    </location>
</feature>
<dbReference type="Proteomes" id="UP001301769">
    <property type="component" value="Unassembled WGS sequence"/>
</dbReference>
<dbReference type="EC" id="4.3.2.9" evidence="1"/>
<evidence type="ECO:0000256" key="4">
    <source>
        <dbReference type="PIRSR" id="PIRSR617939-2"/>
    </source>
</evidence>